<proteinExistence type="predicted"/>
<dbReference type="GO" id="GO:0005975">
    <property type="term" value="P:carbohydrate metabolic process"/>
    <property type="evidence" value="ECO:0007669"/>
    <property type="project" value="InterPro"/>
</dbReference>
<keyword evidence="3" id="KW-1185">Reference proteome</keyword>
<dbReference type="AlphaFoldDB" id="A0AA38VGZ5"/>
<feature type="domain" description="Non-reducing end beta-L-arabinofuranosidase-like GH127 middle" evidence="1">
    <location>
        <begin position="395"/>
        <end position="459"/>
    </location>
</feature>
<organism evidence="2 3">
    <name type="scientific">Coniochaeta hoffmannii</name>
    <dbReference type="NCBI Taxonomy" id="91930"/>
    <lineage>
        <taxon>Eukaryota</taxon>
        <taxon>Fungi</taxon>
        <taxon>Dikarya</taxon>
        <taxon>Ascomycota</taxon>
        <taxon>Pezizomycotina</taxon>
        <taxon>Sordariomycetes</taxon>
        <taxon>Sordariomycetidae</taxon>
        <taxon>Coniochaetales</taxon>
        <taxon>Coniochaetaceae</taxon>
        <taxon>Coniochaeta</taxon>
    </lineage>
</organism>
<dbReference type="PANTHER" id="PTHR31151:SF0">
    <property type="entry name" value="PROLINE-TRNA LIGASE (DUF1680)"/>
    <property type="match status" value="1"/>
</dbReference>
<protein>
    <submittedName>
        <fullName evidence="2">DUF1680 domain protein</fullName>
    </submittedName>
</protein>
<evidence type="ECO:0000259" key="1">
    <source>
        <dbReference type="Pfam" id="PF20736"/>
    </source>
</evidence>
<gene>
    <name evidence="2" type="ORF">NKR19_g9556</name>
</gene>
<dbReference type="Pfam" id="PF20736">
    <property type="entry name" value="Glyco_hydro127M"/>
    <property type="match status" value="1"/>
</dbReference>
<dbReference type="SUPFAM" id="SSF48208">
    <property type="entry name" value="Six-hairpin glycosidases"/>
    <property type="match status" value="1"/>
</dbReference>
<dbReference type="EMBL" id="JANBVN010000237">
    <property type="protein sequence ID" value="KAJ9131372.1"/>
    <property type="molecule type" value="Genomic_DNA"/>
</dbReference>
<dbReference type="Proteomes" id="UP001174691">
    <property type="component" value="Unassembled WGS sequence"/>
</dbReference>
<name>A0AA38VGZ5_9PEZI</name>
<dbReference type="InterPro" id="IPR008928">
    <property type="entry name" value="6-hairpin_glycosidase_sf"/>
</dbReference>
<sequence>MAEGLAGHEHDFYDFVRDSRWLSATGEGSDYSGLNEALPYWFNGLVPLAYSLDDDHLKAQVHSVADTVLALQSADGWIGPEAAVDRNFWARTPFFLGLTQLAEANATWDGRVVESLIRFMVLANFMLKDDGSGFTRCSANADCRWGQVRVADLILTIQWLLDKHQSELRSSVVDMLWENMRMFNDQNPYKWDAWYQEGTYPQVVSDPTPGNPDFPYMHGVNIGQGLKASAILRRFTKDDSLVDASMRAVNWTFTYHGAPSGTILADEIIRDLSPHTGSELCTAVETAYSLAYLYQALGDNYYADRAELAIFNALPVMLTADTWAHQYMDQVNQPWATPNSDGIFTTSNSGVATSYGLEPEYPCCTVNFPQGYPKFLTHSWAKTSSSSSSGLVHMLLSPSTVTTTISGHTVTVKCDTDYPFSNALTYTVDSPVPFDLHLRIPSWSASNTSLIVNGVRQAVYSSSSKGNTRAVPLPPGHSTVVLILDLSPRAETRKHTGRISVYVGNLLYALDVGLAATSTPPHAYTDPHGAGMTDIPFPQVRDYYLDHARPWNAGIDPTTLIYRGLGATRGATLDTGVFDYARTPTSVEVRGCLVEWGLYLGKTPQDGPEGRGCLEGTVQGFRMIPFGAAKLHMAEVPVVDLKGVNGGDVGVVVNVEMDGMGEMSVGTDGGMGASVSGLGMPMQSVIMA</sequence>
<accession>A0AA38VGZ5</accession>
<comment type="caution">
    <text evidence="2">The sequence shown here is derived from an EMBL/GenBank/DDBJ whole genome shotgun (WGS) entry which is preliminary data.</text>
</comment>
<evidence type="ECO:0000313" key="2">
    <source>
        <dbReference type="EMBL" id="KAJ9131372.1"/>
    </source>
</evidence>
<evidence type="ECO:0000313" key="3">
    <source>
        <dbReference type="Proteomes" id="UP001174691"/>
    </source>
</evidence>
<reference evidence="2" key="1">
    <citation type="submission" date="2022-07" db="EMBL/GenBank/DDBJ databases">
        <title>Fungi with potential for degradation of polypropylene.</title>
        <authorList>
            <person name="Gostincar C."/>
        </authorList>
    </citation>
    <scope>NUCLEOTIDE SEQUENCE</scope>
    <source>
        <strain evidence="2">EXF-13287</strain>
    </source>
</reference>
<dbReference type="InterPro" id="IPR049046">
    <property type="entry name" value="Beta-AFase-like_GH127_middle"/>
</dbReference>
<dbReference type="PANTHER" id="PTHR31151">
    <property type="entry name" value="PROLINE-TRNA LIGASE (DUF1680)"/>
    <property type="match status" value="1"/>
</dbReference>